<evidence type="ECO:0000259" key="3">
    <source>
        <dbReference type="SMART" id="SM00645"/>
    </source>
</evidence>
<dbReference type="InterPro" id="IPR000668">
    <property type="entry name" value="Peptidase_C1A_C"/>
</dbReference>
<dbReference type="Pfam" id="PF00112">
    <property type="entry name" value="Peptidase_C1"/>
    <property type="match status" value="1"/>
</dbReference>
<dbReference type="Proteomes" id="UP000015104">
    <property type="component" value="Unassembled WGS sequence"/>
</dbReference>
<comment type="similarity">
    <text evidence="1">Belongs to the peptidase C1 family.</text>
</comment>
<dbReference type="eggNOG" id="KOG1543">
    <property type="taxonomic scope" value="Eukaryota"/>
</dbReference>
<sequence length="335" mass="37447">MIKVLFLILLSSNLAELKAVERVFLDPGIDPLSDEMVNAINSLNTTWKVIRNFNTSIICCLCQMFHSYLTILIKIAEDIPERLTLVNNGHTVIHLNIRDQGVCGSCWAFNSAAAMSDRICIASGGELQVELSAEDVLACAPRMFVPANGCEGGSAVFAWNYWNDYGIVTSGCKPYKYAPCNHTAAGLALPHCANLKPEEPKCEEKCQPKYSESYENDKYYGKKCGHIGKYDNGVHRVAKIQTEIMTNGPVEASFIPYSDFFSYSEGVYEPVYGKEEIEHAVRIIGWGVENGVDYWLAANSWNTYWGDQGYFKIRRGTDECNIEDKVYAGTPDFSR</sequence>
<dbReference type="InterPro" id="IPR013128">
    <property type="entry name" value="Peptidase_C1A"/>
</dbReference>
<evidence type="ECO:0000313" key="5">
    <source>
        <dbReference type="Proteomes" id="UP000015104"/>
    </source>
</evidence>
<dbReference type="PROSITE" id="PS00640">
    <property type="entry name" value="THIOL_PROTEASE_ASN"/>
    <property type="match status" value="1"/>
</dbReference>
<reference evidence="4" key="2">
    <citation type="submission" date="2015-06" db="UniProtKB">
        <authorList>
            <consortium name="EnsemblMetazoa"/>
        </authorList>
    </citation>
    <scope>IDENTIFICATION</scope>
</reference>
<dbReference type="InterPro" id="IPR025661">
    <property type="entry name" value="Pept_asp_AS"/>
</dbReference>
<organism evidence="4 5">
    <name type="scientific">Tetranychus urticae</name>
    <name type="common">Two-spotted spider mite</name>
    <dbReference type="NCBI Taxonomy" id="32264"/>
    <lineage>
        <taxon>Eukaryota</taxon>
        <taxon>Metazoa</taxon>
        <taxon>Ecdysozoa</taxon>
        <taxon>Arthropoda</taxon>
        <taxon>Chelicerata</taxon>
        <taxon>Arachnida</taxon>
        <taxon>Acari</taxon>
        <taxon>Acariformes</taxon>
        <taxon>Trombidiformes</taxon>
        <taxon>Prostigmata</taxon>
        <taxon>Eleutherengona</taxon>
        <taxon>Raphignathae</taxon>
        <taxon>Tetranychoidea</taxon>
        <taxon>Tetranychidae</taxon>
        <taxon>Tetranychus</taxon>
    </lineage>
</organism>
<feature type="chain" id="PRO_5018656273" description="Peptidase C1A papain C-terminal domain-containing protein" evidence="2">
    <location>
        <begin position="20"/>
        <end position="335"/>
    </location>
</feature>
<keyword evidence="2" id="KW-0732">Signal</keyword>
<evidence type="ECO:0000256" key="2">
    <source>
        <dbReference type="SAM" id="SignalP"/>
    </source>
</evidence>
<dbReference type="EMBL" id="CAEY01001479">
    <property type="status" value="NOT_ANNOTATED_CDS"/>
    <property type="molecule type" value="Genomic_DNA"/>
</dbReference>
<name>T1L5W4_TETUR</name>
<keyword evidence="5" id="KW-1185">Reference proteome</keyword>
<dbReference type="AlphaFoldDB" id="T1L5W4"/>
<dbReference type="GO" id="GO:0008234">
    <property type="term" value="F:cysteine-type peptidase activity"/>
    <property type="evidence" value="ECO:0007669"/>
    <property type="project" value="InterPro"/>
</dbReference>
<dbReference type="SMART" id="SM00645">
    <property type="entry name" value="Pept_C1"/>
    <property type="match status" value="1"/>
</dbReference>
<dbReference type="HOGENOM" id="CLU_012184_3_3_1"/>
<dbReference type="SUPFAM" id="SSF54001">
    <property type="entry name" value="Cysteine proteinases"/>
    <property type="match status" value="1"/>
</dbReference>
<dbReference type="Gene3D" id="3.90.70.10">
    <property type="entry name" value="Cysteine proteinases"/>
    <property type="match status" value="1"/>
</dbReference>
<dbReference type="GO" id="GO:0006508">
    <property type="term" value="P:proteolysis"/>
    <property type="evidence" value="ECO:0007669"/>
    <property type="project" value="InterPro"/>
</dbReference>
<evidence type="ECO:0000256" key="1">
    <source>
        <dbReference type="ARBA" id="ARBA00008455"/>
    </source>
</evidence>
<evidence type="ECO:0000313" key="4">
    <source>
        <dbReference type="EnsemblMetazoa" id="tetur55g00120.1"/>
    </source>
</evidence>
<proteinExistence type="inferred from homology"/>
<dbReference type="EnsemblMetazoa" id="tetur55g00120.1">
    <property type="protein sequence ID" value="tetur55g00120.1"/>
    <property type="gene ID" value="tetur55g00120"/>
</dbReference>
<accession>T1L5W4</accession>
<reference evidence="5" key="1">
    <citation type="submission" date="2011-08" db="EMBL/GenBank/DDBJ databases">
        <authorList>
            <person name="Rombauts S."/>
        </authorList>
    </citation>
    <scope>NUCLEOTIDE SEQUENCE</scope>
    <source>
        <strain evidence="5">London</strain>
    </source>
</reference>
<feature type="domain" description="Peptidase C1A papain C-terminal" evidence="3">
    <location>
        <begin position="79"/>
        <end position="330"/>
    </location>
</feature>
<dbReference type="PRINTS" id="PR00705">
    <property type="entry name" value="PAPAIN"/>
</dbReference>
<dbReference type="EMBL" id="CAEY01001480">
    <property type="status" value="NOT_ANNOTATED_CDS"/>
    <property type="molecule type" value="Genomic_DNA"/>
</dbReference>
<dbReference type="CDD" id="cd02620">
    <property type="entry name" value="Peptidase_C1A_CathepsinB"/>
    <property type="match status" value="1"/>
</dbReference>
<dbReference type="PANTHER" id="PTHR12411">
    <property type="entry name" value="CYSTEINE PROTEASE FAMILY C1-RELATED"/>
    <property type="match status" value="1"/>
</dbReference>
<feature type="signal peptide" evidence="2">
    <location>
        <begin position="1"/>
        <end position="19"/>
    </location>
</feature>
<protein>
    <recommendedName>
        <fullName evidence="3">Peptidase C1A papain C-terminal domain-containing protein</fullName>
    </recommendedName>
</protein>
<dbReference type="InterPro" id="IPR038765">
    <property type="entry name" value="Papain-like_cys_pep_sf"/>
</dbReference>